<keyword evidence="2" id="KW-0464">Manganese</keyword>
<evidence type="ECO:0000313" key="4">
    <source>
        <dbReference type="EMBL" id="KAB7660145.1"/>
    </source>
</evidence>
<dbReference type="Proteomes" id="UP000430564">
    <property type="component" value="Unassembled WGS sequence"/>
</dbReference>
<dbReference type="Pfam" id="PF07687">
    <property type="entry name" value="M20_dimer"/>
    <property type="match status" value="1"/>
</dbReference>
<dbReference type="PANTHER" id="PTHR11014:SF63">
    <property type="entry name" value="METALLOPEPTIDASE, PUTATIVE (AFU_ORTHOLOGUE AFUA_6G09600)-RELATED"/>
    <property type="match status" value="1"/>
</dbReference>
<dbReference type="NCBIfam" id="TIGR01891">
    <property type="entry name" value="amidohydrolases"/>
    <property type="match status" value="1"/>
</dbReference>
<dbReference type="InterPro" id="IPR002933">
    <property type="entry name" value="Peptidase_M20"/>
</dbReference>
<dbReference type="Gene3D" id="3.40.630.10">
    <property type="entry name" value="Zn peptidases"/>
    <property type="match status" value="1"/>
</dbReference>
<feature type="binding site" evidence="2">
    <location>
        <position position="163"/>
    </location>
    <ligand>
        <name>Mn(2+)</name>
        <dbReference type="ChEBI" id="CHEBI:29035"/>
        <label>2</label>
    </ligand>
</feature>
<feature type="binding site" evidence="2">
    <location>
        <position position="361"/>
    </location>
    <ligand>
        <name>Mn(2+)</name>
        <dbReference type="ChEBI" id="CHEBI:29035"/>
        <label>2</label>
    </ligand>
</feature>
<dbReference type="GO" id="GO:0019877">
    <property type="term" value="P:diaminopimelate biosynthetic process"/>
    <property type="evidence" value="ECO:0007669"/>
    <property type="project" value="UniProtKB-ARBA"/>
</dbReference>
<dbReference type="FunFam" id="3.30.70.360:FF:000001">
    <property type="entry name" value="N-acetyldiaminopimelate deacetylase"/>
    <property type="match status" value="1"/>
</dbReference>
<feature type="binding site" evidence="2">
    <location>
        <position position="104"/>
    </location>
    <ligand>
        <name>Mn(2+)</name>
        <dbReference type="ChEBI" id="CHEBI:29035"/>
        <label>2</label>
    </ligand>
</feature>
<evidence type="ECO:0000256" key="1">
    <source>
        <dbReference type="ARBA" id="ARBA00022801"/>
    </source>
</evidence>
<dbReference type="SUPFAM" id="SSF55031">
    <property type="entry name" value="Bacterial exopeptidase dimerisation domain"/>
    <property type="match status" value="1"/>
</dbReference>
<comment type="caution">
    <text evidence="4">The sequence shown here is derived from an EMBL/GenBank/DDBJ whole genome shotgun (WGS) entry which is preliminary data.</text>
</comment>
<dbReference type="PANTHER" id="PTHR11014">
    <property type="entry name" value="PEPTIDASE M20 FAMILY MEMBER"/>
    <property type="match status" value="1"/>
</dbReference>
<dbReference type="GO" id="GO:0046872">
    <property type="term" value="F:metal ion binding"/>
    <property type="evidence" value="ECO:0007669"/>
    <property type="project" value="UniProtKB-KW"/>
</dbReference>
<proteinExistence type="predicted"/>
<dbReference type="RefSeq" id="WP_152158350.1">
    <property type="nucleotide sequence ID" value="NZ_WEHX01000035.1"/>
</dbReference>
<evidence type="ECO:0000313" key="5">
    <source>
        <dbReference type="Proteomes" id="UP000430564"/>
    </source>
</evidence>
<gene>
    <name evidence="4" type="ORF">GBM95_06455</name>
</gene>
<feature type="domain" description="Peptidase M20 dimerisation" evidence="3">
    <location>
        <begin position="187"/>
        <end position="280"/>
    </location>
</feature>
<dbReference type="Pfam" id="PF01546">
    <property type="entry name" value="Peptidase_M20"/>
    <property type="match status" value="1"/>
</dbReference>
<reference evidence="4 5" key="1">
    <citation type="submission" date="2019-10" db="EMBL/GenBank/DDBJ databases">
        <title>Genome diversity of Sutterella seckii.</title>
        <authorList>
            <person name="Chaplin A.V."/>
            <person name="Sokolova S.R."/>
            <person name="Mosin K.A."/>
            <person name="Ivanova E.L."/>
            <person name="Kochetkova T.O."/>
            <person name="Goltsov A.Y."/>
            <person name="Trofimov D.Y."/>
            <person name="Efimov B.A."/>
        </authorList>
    </citation>
    <scope>NUCLEOTIDE SEQUENCE [LARGE SCALE GENOMIC DNA]</scope>
    <source>
        <strain evidence="4 5">ASD393</strain>
    </source>
</reference>
<dbReference type="InterPro" id="IPR017439">
    <property type="entry name" value="Amidohydrolase"/>
</dbReference>
<dbReference type="OrthoDB" id="8875216at2"/>
<dbReference type="InterPro" id="IPR011650">
    <property type="entry name" value="Peptidase_M20_dimer"/>
</dbReference>
<keyword evidence="1 4" id="KW-0378">Hydrolase</keyword>
<feature type="binding site" evidence="2">
    <location>
        <position position="102"/>
    </location>
    <ligand>
        <name>Mn(2+)</name>
        <dbReference type="ChEBI" id="CHEBI:29035"/>
        <label>2</label>
    </ligand>
</feature>
<dbReference type="CDD" id="cd05666">
    <property type="entry name" value="M20_Acy1-like"/>
    <property type="match status" value="1"/>
</dbReference>
<sequence>MSVLEDLRSREAEYAKWRHEFHRHPELGLEEVWTSGVVAEKLKSWGIEVTEHVGRTGVVGVIHGNLGPGRTIALRSDMDALSMPEEGSCEWKSQNQGKMHGCGHDGHMTMLLAAAEYLSQHKDFKGTIVLIFQPGEEGAGGALEMMKDGLFKRFPCDEIYGMHNWTDVPVGQVRCRHGATMAGQDFFSIHLKGKGSHASAPHLSADPVLAASLLVTALQQIASRNIAPLDPAVISVTKIHTGSAFNVIPETAEIGGCTRFFSNETGELLRKRIREVAEHIAISCGVSAKVEFDPIAAVLMSDPKLSDAFLAAAREVVGDANADFAELPQMASEDFSYLSQEVPGAYCFLGGQAPYGAKNLHNPCFDFDDRVLAVGAAIWVTIARNRLAA</sequence>
<evidence type="ECO:0000256" key="2">
    <source>
        <dbReference type="PIRSR" id="PIRSR005962-1"/>
    </source>
</evidence>
<name>A0A6I1EIV1_9BURK</name>
<dbReference type="PIRSF" id="PIRSF005962">
    <property type="entry name" value="Pept_M20D_amidohydro"/>
    <property type="match status" value="1"/>
</dbReference>
<dbReference type="AlphaFoldDB" id="A0A6I1EIV1"/>
<dbReference type="InterPro" id="IPR036264">
    <property type="entry name" value="Bact_exopeptidase_dim_dom"/>
</dbReference>
<keyword evidence="2" id="KW-0479">Metal-binding</keyword>
<comment type="cofactor">
    <cofactor evidence="2">
        <name>Mn(2+)</name>
        <dbReference type="ChEBI" id="CHEBI:29035"/>
    </cofactor>
    <text evidence="2">The Mn(2+) ion enhances activity.</text>
</comment>
<feature type="binding site" evidence="2">
    <location>
        <position position="137"/>
    </location>
    <ligand>
        <name>Mn(2+)</name>
        <dbReference type="ChEBI" id="CHEBI:29035"/>
        <label>2</label>
    </ligand>
</feature>
<dbReference type="GO" id="GO:0050118">
    <property type="term" value="F:N-acetyldiaminopimelate deacetylase activity"/>
    <property type="evidence" value="ECO:0007669"/>
    <property type="project" value="UniProtKB-ARBA"/>
</dbReference>
<dbReference type="EMBL" id="WEHX01000035">
    <property type="protein sequence ID" value="KAB7660145.1"/>
    <property type="molecule type" value="Genomic_DNA"/>
</dbReference>
<dbReference type="SUPFAM" id="SSF53187">
    <property type="entry name" value="Zn-dependent exopeptidases"/>
    <property type="match status" value="1"/>
</dbReference>
<evidence type="ECO:0000259" key="3">
    <source>
        <dbReference type="Pfam" id="PF07687"/>
    </source>
</evidence>
<protein>
    <submittedName>
        <fullName evidence="4">Amidohydrolase</fullName>
    </submittedName>
</protein>
<organism evidence="4 5">
    <name type="scientific">Sutterella seckii</name>
    <dbReference type="NCBI Taxonomy" id="1944635"/>
    <lineage>
        <taxon>Bacteria</taxon>
        <taxon>Pseudomonadati</taxon>
        <taxon>Pseudomonadota</taxon>
        <taxon>Betaproteobacteria</taxon>
        <taxon>Burkholderiales</taxon>
        <taxon>Sutterellaceae</taxon>
        <taxon>Sutterella</taxon>
    </lineage>
</organism>
<accession>A0A6I1EIV1</accession>
<dbReference type="Gene3D" id="3.30.70.360">
    <property type="match status" value="1"/>
</dbReference>